<dbReference type="PANTHER" id="PTHR30588">
    <property type="entry name" value="BRANCHED-CHAIN AMINO ACID TRANSPORT SYSTEM 2 CARRIER PROTEIN"/>
    <property type="match status" value="1"/>
</dbReference>
<dbReference type="GO" id="GO:0005304">
    <property type="term" value="F:L-valine transmembrane transporter activity"/>
    <property type="evidence" value="ECO:0007669"/>
    <property type="project" value="TreeGrafter"/>
</dbReference>
<feature type="transmembrane region" description="Helical" evidence="9">
    <location>
        <begin position="7"/>
        <end position="26"/>
    </location>
</feature>
<feature type="transmembrane region" description="Helical" evidence="9">
    <location>
        <begin position="309"/>
        <end position="329"/>
    </location>
</feature>
<keyword evidence="7 9" id="KW-1133">Transmembrane helix</keyword>
<dbReference type="PANTHER" id="PTHR30588:SF0">
    <property type="entry name" value="BRANCHED-CHAIN AMINO ACID PERMEASE BRNQ"/>
    <property type="match status" value="1"/>
</dbReference>
<dbReference type="GO" id="GO:0015818">
    <property type="term" value="P:isoleucine transport"/>
    <property type="evidence" value="ECO:0007669"/>
    <property type="project" value="TreeGrafter"/>
</dbReference>
<evidence type="ECO:0000256" key="3">
    <source>
        <dbReference type="ARBA" id="ARBA00022448"/>
    </source>
</evidence>
<evidence type="ECO:0000256" key="7">
    <source>
        <dbReference type="ARBA" id="ARBA00022989"/>
    </source>
</evidence>
<evidence type="ECO:0000256" key="8">
    <source>
        <dbReference type="ARBA" id="ARBA00023136"/>
    </source>
</evidence>
<dbReference type="Pfam" id="PF05525">
    <property type="entry name" value="Branch_AA_trans"/>
    <property type="match status" value="1"/>
</dbReference>
<reference evidence="10 11" key="1">
    <citation type="submission" date="2019-08" db="EMBL/GenBank/DDBJ databases">
        <title>Genomes of Antarctic Bizionia species.</title>
        <authorList>
            <person name="Bowman J.P."/>
        </authorList>
    </citation>
    <scope>NUCLEOTIDE SEQUENCE [LARGE SCALE GENOMIC DNA]</scope>
    <source>
        <strain evidence="10 11">ADA-4</strain>
    </source>
</reference>
<feature type="transmembrane region" description="Helical" evidence="9">
    <location>
        <begin position="113"/>
        <end position="131"/>
    </location>
</feature>
<evidence type="ECO:0000313" key="10">
    <source>
        <dbReference type="EMBL" id="TYB78938.1"/>
    </source>
</evidence>
<evidence type="ECO:0000256" key="4">
    <source>
        <dbReference type="ARBA" id="ARBA00022475"/>
    </source>
</evidence>
<evidence type="ECO:0000256" key="2">
    <source>
        <dbReference type="ARBA" id="ARBA00008540"/>
    </source>
</evidence>
<dbReference type="EMBL" id="VSKK01000001">
    <property type="protein sequence ID" value="TYB78938.1"/>
    <property type="molecule type" value="Genomic_DNA"/>
</dbReference>
<keyword evidence="8 9" id="KW-0472">Membrane</keyword>
<evidence type="ECO:0000256" key="6">
    <source>
        <dbReference type="ARBA" id="ARBA00022970"/>
    </source>
</evidence>
<keyword evidence="5 9" id="KW-0812">Transmembrane</keyword>
<evidence type="ECO:0000256" key="9">
    <source>
        <dbReference type="SAM" id="Phobius"/>
    </source>
</evidence>
<dbReference type="RefSeq" id="WP_148402675.1">
    <property type="nucleotide sequence ID" value="NZ_VSKK01000001.1"/>
</dbReference>
<keyword evidence="11" id="KW-1185">Reference proteome</keyword>
<keyword evidence="6" id="KW-0029">Amino-acid transport</keyword>
<gene>
    <name evidence="10" type="ORF">ES674_03960</name>
</gene>
<feature type="transmembrane region" description="Helical" evidence="9">
    <location>
        <begin position="143"/>
        <end position="164"/>
    </location>
</feature>
<feature type="transmembrane region" description="Helical" evidence="9">
    <location>
        <begin position="226"/>
        <end position="246"/>
    </location>
</feature>
<feature type="transmembrane region" description="Helical" evidence="9">
    <location>
        <begin position="184"/>
        <end position="206"/>
    </location>
</feature>
<sequence>MNKTKQTLIVAFTMFSLFFGAGNLILPPFLGVQFGANWYLVALGFVITAVFIPILGIFAHAKLQGTMFDFGKKVSPLFSSIYCFLMYVIAITLPGSRTASVTHEMAIAPFFNTPALLTSSVYFGLAFILVMNRSRLLDLMGKYLTPLIVLILLLIISLGIYVGSADAISTDFNSPFALLTSGILEGYQTFDAIAGVIVGAVIVVSLNNNSGRNYAENKKLITQSGLMAGFGLVVIYTGLIASGYLLQSSFPENAPRTEILIGLSQLTLGSIGSVFLSVLVALACFSTAVGLLTGASDYVSSLFKGSKRAFTITAGLGAFLGALIGGYDVTFIIDIALPVLMFIYPITIVLILLNAIPEKFATKLVFRSVVLVTFIFSIPDFLKFLVPLDSIQPTIDLIPLANYSLGWVLPALITFVIAIILALKKPQ</sequence>
<keyword evidence="4" id="KW-1003">Cell membrane</keyword>
<organism evidence="10 11">
    <name type="scientific">Bizionia myxarmorum</name>
    <dbReference type="NCBI Taxonomy" id="291186"/>
    <lineage>
        <taxon>Bacteria</taxon>
        <taxon>Pseudomonadati</taxon>
        <taxon>Bacteroidota</taxon>
        <taxon>Flavobacteriia</taxon>
        <taxon>Flavobacteriales</taxon>
        <taxon>Flavobacteriaceae</taxon>
        <taxon>Bizionia</taxon>
    </lineage>
</organism>
<feature type="transmembrane region" description="Helical" evidence="9">
    <location>
        <begin position="335"/>
        <end position="353"/>
    </location>
</feature>
<evidence type="ECO:0000313" key="11">
    <source>
        <dbReference type="Proteomes" id="UP000323720"/>
    </source>
</evidence>
<dbReference type="Proteomes" id="UP000323720">
    <property type="component" value="Unassembled WGS sequence"/>
</dbReference>
<comment type="subcellular location">
    <subcellularLocation>
        <location evidence="1">Cell membrane</location>
        <topology evidence="1">Multi-pass membrane protein</topology>
    </subcellularLocation>
</comment>
<dbReference type="GO" id="GO:0015188">
    <property type="term" value="F:L-isoleucine transmembrane transporter activity"/>
    <property type="evidence" value="ECO:0007669"/>
    <property type="project" value="TreeGrafter"/>
</dbReference>
<evidence type="ECO:0000256" key="5">
    <source>
        <dbReference type="ARBA" id="ARBA00022692"/>
    </source>
</evidence>
<evidence type="ECO:0000256" key="1">
    <source>
        <dbReference type="ARBA" id="ARBA00004651"/>
    </source>
</evidence>
<name>A0A5D0RE13_9FLAO</name>
<proteinExistence type="inferred from homology"/>
<dbReference type="OrthoDB" id="9783920at2"/>
<protein>
    <submittedName>
        <fullName evidence="10">Branched-chain amino acid ABC transporter substrate-binding protein</fullName>
    </submittedName>
</protein>
<comment type="caution">
    <text evidence="10">The sequence shown here is derived from an EMBL/GenBank/DDBJ whole genome shotgun (WGS) entry which is preliminary data.</text>
</comment>
<feature type="transmembrane region" description="Helical" evidence="9">
    <location>
        <begin position="405"/>
        <end position="423"/>
    </location>
</feature>
<dbReference type="GO" id="GO:0015190">
    <property type="term" value="F:L-leucine transmembrane transporter activity"/>
    <property type="evidence" value="ECO:0007669"/>
    <property type="project" value="TreeGrafter"/>
</dbReference>
<dbReference type="AlphaFoldDB" id="A0A5D0RE13"/>
<dbReference type="GO" id="GO:0005886">
    <property type="term" value="C:plasma membrane"/>
    <property type="evidence" value="ECO:0007669"/>
    <property type="project" value="UniProtKB-SubCell"/>
</dbReference>
<dbReference type="InterPro" id="IPR004685">
    <property type="entry name" value="Brnchd-chn_aa_trnsp_Livcs"/>
</dbReference>
<feature type="transmembrane region" description="Helical" evidence="9">
    <location>
        <begin position="38"/>
        <end position="61"/>
    </location>
</feature>
<keyword evidence="3" id="KW-0813">Transport</keyword>
<feature type="transmembrane region" description="Helical" evidence="9">
    <location>
        <begin position="266"/>
        <end position="289"/>
    </location>
</feature>
<feature type="transmembrane region" description="Helical" evidence="9">
    <location>
        <begin position="73"/>
        <end position="93"/>
    </location>
</feature>
<feature type="transmembrane region" description="Helical" evidence="9">
    <location>
        <begin position="365"/>
        <end position="385"/>
    </location>
</feature>
<comment type="similarity">
    <text evidence="2">Belongs to the branched chain amino acid transporter family.</text>
</comment>
<accession>A0A5D0RE13</accession>
<dbReference type="GO" id="GO:0015820">
    <property type="term" value="P:L-leucine transport"/>
    <property type="evidence" value="ECO:0007669"/>
    <property type="project" value="TreeGrafter"/>
</dbReference>